<dbReference type="HOGENOM" id="CLU_1466955_0_0_10"/>
<dbReference type="InterPro" id="IPR000182">
    <property type="entry name" value="GNAT_dom"/>
</dbReference>
<evidence type="ECO:0000256" key="2">
    <source>
        <dbReference type="ARBA" id="ARBA00023315"/>
    </source>
</evidence>
<dbReference type="Pfam" id="PF00583">
    <property type="entry name" value="Acetyltransf_1"/>
    <property type="match status" value="1"/>
</dbReference>
<evidence type="ECO:0000259" key="3">
    <source>
        <dbReference type="PROSITE" id="PS51186"/>
    </source>
</evidence>
<proteinExistence type="predicted"/>
<dbReference type="EMBL" id="CP003879">
    <property type="protein sequence ID" value="AFU68696.1"/>
    <property type="molecule type" value="Genomic_DNA"/>
</dbReference>
<feature type="domain" description="N-acetyltransferase" evidence="3">
    <location>
        <begin position="2"/>
        <end position="178"/>
    </location>
</feature>
<organism evidence="4 5">
    <name type="scientific">Psychroflexus torquis (strain ATCC 700755 / CIP 106069 / ACAM 623)</name>
    <dbReference type="NCBI Taxonomy" id="313595"/>
    <lineage>
        <taxon>Bacteria</taxon>
        <taxon>Pseudomonadati</taxon>
        <taxon>Bacteroidota</taxon>
        <taxon>Flavobacteriia</taxon>
        <taxon>Flavobacteriales</taxon>
        <taxon>Flavobacteriaceae</taxon>
        <taxon>Psychroflexus</taxon>
    </lineage>
</organism>
<dbReference type="AlphaFoldDB" id="K4IHZ8"/>
<dbReference type="Proteomes" id="UP000008514">
    <property type="component" value="Chromosome"/>
</dbReference>
<keyword evidence="2" id="KW-0012">Acyltransferase</keyword>
<dbReference type="RefSeq" id="WP_015024288.1">
    <property type="nucleotide sequence ID" value="NC_018721.1"/>
</dbReference>
<evidence type="ECO:0000313" key="4">
    <source>
        <dbReference type="EMBL" id="AFU68696.1"/>
    </source>
</evidence>
<dbReference type="KEGG" id="ptq:P700755_001869"/>
<gene>
    <name evidence="4" type="ordered locus">P700755_001869</name>
</gene>
<evidence type="ECO:0000313" key="5">
    <source>
        <dbReference type="Proteomes" id="UP000008514"/>
    </source>
</evidence>
<dbReference type="PANTHER" id="PTHR42919">
    <property type="entry name" value="N-ALPHA-ACETYLTRANSFERASE"/>
    <property type="match status" value="1"/>
</dbReference>
<dbReference type="STRING" id="313595.P700755_001869"/>
<dbReference type="InterPro" id="IPR051556">
    <property type="entry name" value="N-term/lysine_N-AcTrnsfr"/>
</dbReference>
<sequence>MITFKKARKEIYLELSQSLKNLYLGTFTKGLSAQHISNEEAELYLDNLFTKGYGIFGFSDDQLVAALIVTPPSFDKERPESIQNKYSDKDSLYIAEVLVDDKFRGMGLGKGLFKEFEINLSSDIKYVLLRVWSKNEIAVNLYKKFGFEYCGSILQEKLKPVSKEPFKMLKLYMVKPYSKIL</sequence>
<reference evidence="4" key="2">
    <citation type="submission" date="2012-09" db="EMBL/GenBank/DDBJ databases">
        <title>The complete sequence of Psychroflexus torquis an extreme psychrophile from sea-ice that is stimulated by light.</title>
        <authorList>
            <person name="Feng S."/>
            <person name="Powell S.M."/>
            <person name="Bowman J.P."/>
        </authorList>
    </citation>
    <scope>NUCLEOTIDE SEQUENCE [LARGE SCALE GENOMIC DNA]</scope>
    <source>
        <strain evidence="4">ATCC 700755</strain>
    </source>
</reference>
<reference evidence="4" key="1">
    <citation type="submission" date="2006-03" db="EMBL/GenBank/DDBJ databases">
        <authorList>
            <person name="Bowman J."/>
            <person name="Ferriera S."/>
            <person name="Johnson J."/>
            <person name="Kravitz S."/>
            <person name="Halpern A."/>
            <person name="Remington K."/>
            <person name="Beeson K."/>
            <person name="Tran B."/>
            <person name="Rogers Y.-H."/>
            <person name="Friedman R."/>
            <person name="Venter J.C."/>
        </authorList>
    </citation>
    <scope>NUCLEOTIDE SEQUENCE [LARGE SCALE GENOMIC DNA]</scope>
    <source>
        <strain evidence="4">ATCC 700755</strain>
    </source>
</reference>
<dbReference type="OrthoDB" id="7205533at2"/>
<protein>
    <submittedName>
        <fullName evidence="4">N-acetyltransferase, NAT_SF superfamily</fullName>
    </submittedName>
</protein>
<keyword evidence="5" id="KW-1185">Reference proteome</keyword>
<dbReference type="SUPFAM" id="SSF55729">
    <property type="entry name" value="Acyl-CoA N-acyltransferases (Nat)"/>
    <property type="match status" value="1"/>
</dbReference>
<dbReference type="CDD" id="cd04301">
    <property type="entry name" value="NAT_SF"/>
    <property type="match status" value="1"/>
</dbReference>
<dbReference type="PROSITE" id="PS51186">
    <property type="entry name" value="GNAT"/>
    <property type="match status" value="1"/>
</dbReference>
<dbReference type="eggNOG" id="COG0456">
    <property type="taxonomic scope" value="Bacteria"/>
</dbReference>
<name>K4IHZ8_PSYTT</name>
<evidence type="ECO:0000256" key="1">
    <source>
        <dbReference type="ARBA" id="ARBA00022679"/>
    </source>
</evidence>
<dbReference type="Gene3D" id="3.40.630.30">
    <property type="match status" value="1"/>
</dbReference>
<keyword evidence="1" id="KW-0808">Transferase</keyword>
<dbReference type="PANTHER" id="PTHR42919:SF8">
    <property type="entry name" value="N-ALPHA-ACETYLTRANSFERASE 50"/>
    <property type="match status" value="1"/>
</dbReference>
<dbReference type="GO" id="GO:0007064">
    <property type="term" value="P:mitotic sister chromatid cohesion"/>
    <property type="evidence" value="ECO:0007669"/>
    <property type="project" value="TreeGrafter"/>
</dbReference>
<dbReference type="GO" id="GO:0031415">
    <property type="term" value="C:NatA complex"/>
    <property type="evidence" value="ECO:0007669"/>
    <property type="project" value="TreeGrafter"/>
</dbReference>
<dbReference type="GO" id="GO:0016747">
    <property type="term" value="F:acyltransferase activity, transferring groups other than amino-acyl groups"/>
    <property type="evidence" value="ECO:0007669"/>
    <property type="project" value="InterPro"/>
</dbReference>
<dbReference type="InterPro" id="IPR016181">
    <property type="entry name" value="Acyl_CoA_acyltransferase"/>
</dbReference>
<accession>K4IHZ8</accession>